<dbReference type="Gene3D" id="3.20.20.80">
    <property type="entry name" value="Glycosidases"/>
    <property type="match status" value="1"/>
</dbReference>
<dbReference type="Proteomes" id="UP001054902">
    <property type="component" value="Unassembled WGS sequence"/>
</dbReference>
<protein>
    <submittedName>
        <fullName evidence="1">Beta-glucosidase</fullName>
    </submittedName>
</protein>
<dbReference type="InterPro" id="IPR017853">
    <property type="entry name" value="GH"/>
</dbReference>
<gene>
    <name evidence="1" type="ORF">CTEN210_08640</name>
</gene>
<dbReference type="EMBL" id="BLLK01000045">
    <property type="protein sequence ID" value="GFH52164.1"/>
    <property type="molecule type" value="Genomic_DNA"/>
</dbReference>
<proteinExistence type="predicted"/>
<dbReference type="SUPFAM" id="SSF51445">
    <property type="entry name" value="(Trans)glycosidases"/>
    <property type="match status" value="1"/>
</dbReference>
<name>A0AAD3CUL6_9STRA</name>
<reference evidence="1 2" key="1">
    <citation type="journal article" date="2021" name="Sci. Rep.">
        <title>The genome of the diatom Chaetoceros tenuissimus carries an ancient integrated fragment of an extant virus.</title>
        <authorList>
            <person name="Hongo Y."/>
            <person name="Kimura K."/>
            <person name="Takaki Y."/>
            <person name="Yoshida Y."/>
            <person name="Baba S."/>
            <person name="Kobayashi G."/>
            <person name="Nagasaki K."/>
            <person name="Hano T."/>
            <person name="Tomaru Y."/>
        </authorList>
    </citation>
    <scope>NUCLEOTIDE SEQUENCE [LARGE SCALE GENOMIC DNA]</scope>
    <source>
        <strain evidence="1 2">NIES-3715</strain>
    </source>
</reference>
<sequence>MGTLIASSSISVYQNNITPDKTKAWLRKSLPERILVGYTTNKCEDLNDMGKVTTAVKDGVNVLIWCFLAFDNKPSSSNGHEAISKIKSGLNVDNFIKYKKQLIDLGYNDVVHLTAFGGWNGFHLPSGYSAEQLFHEFQSFNSQQDHLEDPLFDGIDWDLEGHDNVQSPNNEFTKECLDQMGEFSKLAKVNGLIVSLAPPESYLDITSRKFSRFVNLTYPEPWHQDFEYHGANVYSYILAKWNDYIDFVFLQFYESYSHAAYQISALGISPSKFLVSYMEQLYLQNEGLVVHFQEDPSMDLENQFVSLKLEKLVLGFANGWALNDDIHKDKVIFFKKKDLEEANNDLTRKKIEPRGFGFWVIEEEGKHDVNYAKSLADILFKKHEVKECDDEPTFASE</sequence>
<organism evidence="1 2">
    <name type="scientific">Chaetoceros tenuissimus</name>
    <dbReference type="NCBI Taxonomy" id="426638"/>
    <lineage>
        <taxon>Eukaryota</taxon>
        <taxon>Sar</taxon>
        <taxon>Stramenopiles</taxon>
        <taxon>Ochrophyta</taxon>
        <taxon>Bacillariophyta</taxon>
        <taxon>Coscinodiscophyceae</taxon>
        <taxon>Chaetocerotophycidae</taxon>
        <taxon>Chaetocerotales</taxon>
        <taxon>Chaetocerotaceae</taxon>
        <taxon>Chaetoceros</taxon>
    </lineage>
</organism>
<accession>A0AAD3CUL6</accession>
<dbReference type="AlphaFoldDB" id="A0AAD3CUL6"/>
<keyword evidence="2" id="KW-1185">Reference proteome</keyword>
<evidence type="ECO:0000313" key="1">
    <source>
        <dbReference type="EMBL" id="GFH52164.1"/>
    </source>
</evidence>
<evidence type="ECO:0000313" key="2">
    <source>
        <dbReference type="Proteomes" id="UP001054902"/>
    </source>
</evidence>
<comment type="caution">
    <text evidence="1">The sequence shown here is derived from an EMBL/GenBank/DDBJ whole genome shotgun (WGS) entry which is preliminary data.</text>
</comment>